<reference evidence="2" key="1">
    <citation type="submission" date="2022-10" db="EMBL/GenBank/DDBJ databases">
        <title>The complete genomes of actinobacterial strains from the NBC collection.</title>
        <authorList>
            <person name="Joergensen T.S."/>
            <person name="Alvarez Arevalo M."/>
            <person name="Sterndorff E.B."/>
            <person name="Faurdal D."/>
            <person name="Vuksanovic O."/>
            <person name="Mourched A.-S."/>
            <person name="Charusanti P."/>
            <person name="Shaw S."/>
            <person name="Blin K."/>
            <person name="Weber T."/>
        </authorList>
    </citation>
    <scope>NUCLEOTIDE SEQUENCE</scope>
    <source>
        <strain evidence="2">NBC_00060</strain>
    </source>
</reference>
<evidence type="ECO:0000313" key="2">
    <source>
        <dbReference type="EMBL" id="WTU42644.1"/>
    </source>
</evidence>
<sequence length="150" mass="16250">MAPVQVADFDAFFAEHGPARRTGAALRLFGRDYQLPATLPALFTVQLHRVQHSARPEDILALLATLFGPDAADDFTTHGMDDDQLGILLIWATANTADPGSITIAQAAEQYKQREDARGKAPSPRPTQNRSGRRSASRGQGKRPSSGRQS</sequence>
<dbReference type="AlphaFoldDB" id="A0AAU2H6P5"/>
<accession>A0AAU2H6P5</accession>
<proteinExistence type="predicted"/>
<dbReference type="EMBL" id="CP108253">
    <property type="protein sequence ID" value="WTU42644.1"/>
    <property type="molecule type" value="Genomic_DNA"/>
</dbReference>
<feature type="region of interest" description="Disordered" evidence="1">
    <location>
        <begin position="107"/>
        <end position="150"/>
    </location>
</feature>
<evidence type="ECO:0008006" key="3">
    <source>
        <dbReference type="Google" id="ProtNLM"/>
    </source>
</evidence>
<organism evidence="2">
    <name type="scientific">Streptomyces sp. NBC_00060</name>
    <dbReference type="NCBI Taxonomy" id="2975636"/>
    <lineage>
        <taxon>Bacteria</taxon>
        <taxon>Bacillati</taxon>
        <taxon>Actinomycetota</taxon>
        <taxon>Actinomycetes</taxon>
        <taxon>Kitasatosporales</taxon>
        <taxon>Streptomycetaceae</taxon>
        <taxon>Streptomyces</taxon>
    </lineage>
</organism>
<gene>
    <name evidence="2" type="ORF">OHV25_25245</name>
</gene>
<name>A0AAU2H6P5_9ACTN</name>
<evidence type="ECO:0000256" key="1">
    <source>
        <dbReference type="SAM" id="MobiDB-lite"/>
    </source>
</evidence>
<protein>
    <recommendedName>
        <fullName evidence="3">Tail assembly chaperone</fullName>
    </recommendedName>
</protein>